<feature type="non-terminal residue" evidence="2">
    <location>
        <position position="392"/>
    </location>
</feature>
<dbReference type="EMBL" id="MU839849">
    <property type="protein sequence ID" value="KAK1750200.1"/>
    <property type="molecule type" value="Genomic_DNA"/>
</dbReference>
<evidence type="ECO:0000259" key="1">
    <source>
        <dbReference type="Pfam" id="PF26640"/>
    </source>
</evidence>
<dbReference type="AlphaFoldDB" id="A0AAJ0B1Y7"/>
<dbReference type="PANTHER" id="PTHR10622:SF12">
    <property type="entry name" value="HET DOMAIN-CONTAINING PROTEIN"/>
    <property type="match status" value="1"/>
</dbReference>
<feature type="domain" description="DUF8212" evidence="1">
    <location>
        <begin position="112"/>
        <end position="282"/>
    </location>
</feature>
<proteinExistence type="predicted"/>
<comment type="caution">
    <text evidence="2">The sequence shown here is derived from an EMBL/GenBank/DDBJ whole genome shotgun (WGS) entry which is preliminary data.</text>
</comment>
<evidence type="ECO:0000313" key="2">
    <source>
        <dbReference type="EMBL" id="KAK1750200.1"/>
    </source>
</evidence>
<sequence>QQSSRFRSSRWFTRGWTLQELIAPKRVEFFDRDGNFLGDKSFPSAFVKMLGEITGISVDVLLGKLHPGQLSVSTRMKWAAHRKTTRPEDTAYSLLGLFDVNMPLLYGEGAHRAFLRLQQQILQNTDDQSLFAWTLTKEEHAEPDALYGLLARSPANFHRSGTMQPLPGANTHPSAPAAMTSQGLQIQLYLEPVAKTLPGGENSLEEDYYAILDCDVLSAGHHRRPGICLRRVSEDPYARVHVDTSIAYFEIPNKLPERQQDQVGYRIIYVRQNPVYHSLPQIQVSPANQPCCEAHNPLGIPVFAPKGPAYTLTDVFPRSRWNSHTMTMAVEYTRRPSLMAAFRFKHTHSDLAAPQRGVDVVVGIQRLDALRWEGWCFELEFDDEEDLATVFS</sequence>
<reference evidence="2" key="1">
    <citation type="submission" date="2023-06" db="EMBL/GenBank/DDBJ databases">
        <title>Genome-scale phylogeny and comparative genomics of the fungal order Sordariales.</title>
        <authorList>
            <consortium name="Lawrence Berkeley National Laboratory"/>
            <person name="Hensen N."/>
            <person name="Bonometti L."/>
            <person name="Westerberg I."/>
            <person name="Brannstrom I.O."/>
            <person name="Guillou S."/>
            <person name="Cros-Aarteil S."/>
            <person name="Calhoun S."/>
            <person name="Haridas S."/>
            <person name="Kuo A."/>
            <person name="Mondo S."/>
            <person name="Pangilinan J."/>
            <person name="Riley R."/>
            <person name="Labutti K."/>
            <person name="Andreopoulos B."/>
            <person name="Lipzen A."/>
            <person name="Chen C."/>
            <person name="Yanf M."/>
            <person name="Daum C."/>
            <person name="Ng V."/>
            <person name="Clum A."/>
            <person name="Steindorff A."/>
            <person name="Ohm R."/>
            <person name="Martin F."/>
            <person name="Silar P."/>
            <person name="Natvig D."/>
            <person name="Lalanne C."/>
            <person name="Gautier V."/>
            <person name="Ament-Velasquez S.L."/>
            <person name="Kruys A."/>
            <person name="Hutchinson M.I."/>
            <person name="Powell A.J."/>
            <person name="Barry K."/>
            <person name="Miller A.N."/>
            <person name="Grigoriev I.V."/>
            <person name="Debuchy R."/>
            <person name="Gladieux P."/>
            <person name="Thoren M.H."/>
            <person name="Johannesson H."/>
        </authorList>
    </citation>
    <scope>NUCLEOTIDE SEQUENCE</scope>
    <source>
        <strain evidence="2">PSN4</strain>
    </source>
</reference>
<organism evidence="2 3">
    <name type="scientific">Echria macrotheca</name>
    <dbReference type="NCBI Taxonomy" id="438768"/>
    <lineage>
        <taxon>Eukaryota</taxon>
        <taxon>Fungi</taxon>
        <taxon>Dikarya</taxon>
        <taxon>Ascomycota</taxon>
        <taxon>Pezizomycotina</taxon>
        <taxon>Sordariomycetes</taxon>
        <taxon>Sordariomycetidae</taxon>
        <taxon>Sordariales</taxon>
        <taxon>Schizotheciaceae</taxon>
        <taxon>Echria</taxon>
    </lineage>
</organism>
<dbReference type="Pfam" id="PF26640">
    <property type="entry name" value="DUF8212"/>
    <property type="match status" value="1"/>
</dbReference>
<accession>A0AAJ0B1Y7</accession>
<keyword evidence="3" id="KW-1185">Reference proteome</keyword>
<name>A0AAJ0B1Y7_9PEZI</name>
<dbReference type="Proteomes" id="UP001239445">
    <property type="component" value="Unassembled WGS sequence"/>
</dbReference>
<dbReference type="PANTHER" id="PTHR10622">
    <property type="entry name" value="HET DOMAIN-CONTAINING PROTEIN"/>
    <property type="match status" value="1"/>
</dbReference>
<dbReference type="InterPro" id="IPR058525">
    <property type="entry name" value="DUF8212"/>
</dbReference>
<evidence type="ECO:0000313" key="3">
    <source>
        <dbReference type="Proteomes" id="UP001239445"/>
    </source>
</evidence>
<protein>
    <recommendedName>
        <fullName evidence="1">DUF8212 domain-containing protein</fullName>
    </recommendedName>
</protein>
<gene>
    <name evidence="2" type="ORF">QBC47DRAFT_266431</name>
</gene>
<feature type="non-terminal residue" evidence="2">
    <location>
        <position position="1"/>
    </location>
</feature>